<proteinExistence type="predicted"/>
<keyword evidence="1" id="KW-0812">Transmembrane</keyword>
<dbReference type="Proteomes" id="UP001141327">
    <property type="component" value="Unassembled WGS sequence"/>
</dbReference>
<name>A0ABQ8UIU0_9EUKA</name>
<keyword evidence="3" id="KW-1185">Reference proteome</keyword>
<keyword evidence="1" id="KW-0472">Membrane</keyword>
<feature type="transmembrane region" description="Helical" evidence="1">
    <location>
        <begin position="26"/>
        <end position="46"/>
    </location>
</feature>
<evidence type="ECO:0000256" key="1">
    <source>
        <dbReference type="SAM" id="Phobius"/>
    </source>
</evidence>
<dbReference type="PANTHER" id="PTHR40535:SF1">
    <property type="entry name" value="CHROMOSOME UNDETERMINED SCAFFOLD_9, WHOLE GENOME SHOTGUN SEQUENCE"/>
    <property type="match status" value="1"/>
</dbReference>
<sequence>MLGSSYQVARRAFQQPQSAFPRMRNYLRAIFVGVVVFAVPRVLGLFDFHQCDRRCRGAYGSDPIHPDMSITGKQLSETRCRCFRGSQELGEIDRLDPWNPPILPPNVCCGADGRNYATQEEACAAGTFPLHGGFCGACSNGHDINIYNETRNTLTNTTTHCALIATLEGEDRGRECMEKKVGFTPACNQCWIDNMGCDSAQCLGICLEAKEKHWPPNWPDGSLNDCLKCDEARCGTQFITCAGANRRRCGILSDIERPGSTVWRRYAC</sequence>
<evidence type="ECO:0000313" key="2">
    <source>
        <dbReference type="EMBL" id="KAJ4457846.1"/>
    </source>
</evidence>
<dbReference type="EMBL" id="JAPMOS010000038">
    <property type="protein sequence ID" value="KAJ4457846.1"/>
    <property type="molecule type" value="Genomic_DNA"/>
</dbReference>
<evidence type="ECO:0000313" key="3">
    <source>
        <dbReference type="Proteomes" id="UP001141327"/>
    </source>
</evidence>
<keyword evidence="1" id="KW-1133">Transmembrane helix</keyword>
<protein>
    <submittedName>
        <fullName evidence="2">Uncharacterized protein</fullName>
    </submittedName>
</protein>
<dbReference type="PANTHER" id="PTHR40535">
    <property type="entry name" value="CHROMOSOME UNDETERMINED SCAFFOLD_9, WHOLE GENOME SHOTGUN SEQUENCE"/>
    <property type="match status" value="1"/>
</dbReference>
<comment type="caution">
    <text evidence="2">The sequence shown here is derived from an EMBL/GenBank/DDBJ whole genome shotgun (WGS) entry which is preliminary data.</text>
</comment>
<accession>A0ABQ8UIU0</accession>
<reference evidence="2" key="1">
    <citation type="journal article" date="2022" name="bioRxiv">
        <title>Genomics of Preaxostyla Flagellates Illuminates Evolutionary Transitions and the Path Towards Mitochondrial Loss.</title>
        <authorList>
            <person name="Novak L.V.F."/>
            <person name="Treitli S.C."/>
            <person name="Pyrih J."/>
            <person name="Halakuc P."/>
            <person name="Pipaliya S.V."/>
            <person name="Vacek V."/>
            <person name="Brzon O."/>
            <person name="Soukal P."/>
            <person name="Eme L."/>
            <person name="Dacks J.B."/>
            <person name="Karnkowska A."/>
            <person name="Elias M."/>
            <person name="Hampl V."/>
        </authorList>
    </citation>
    <scope>NUCLEOTIDE SEQUENCE</scope>
    <source>
        <strain evidence="2">RCP-MX</strain>
    </source>
</reference>
<gene>
    <name evidence="2" type="ORF">PAPYR_6522</name>
</gene>
<organism evidence="2 3">
    <name type="scientific">Paratrimastix pyriformis</name>
    <dbReference type="NCBI Taxonomy" id="342808"/>
    <lineage>
        <taxon>Eukaryota</taxon>
        <taxon>Metamonada</taxon>
        <taxon>Preaxostyla</taxon>
        <taxon>Paratrimastigidae</taxon>
        <taxon>Paratrimastix</taxon>
    </lineage>
</organism>